<gene>
    <name evidence="9" type="primary">rfaE2</name>
    <name evidence="9" type="ORF">E0W69_012945</name>
</gene>
<keyword evidence="10" id="KW-1185">Reference proteome</keyword>
<evidence type="ECO:0000313" key="9">
    <source>
        <dbReference type="EMBL" id="QES89530.1"/>
    </source>
</evidence>
<name>A0A5P2G6X4_9BACT</name>
<evidence type="ECO:0000256" key="3">
    <source>
        <dbReference type="ARBA" id="ARBA00022695"/>
    </source>
</evidence>
<dbReference type="InterPro" id="IPR004821">
    <property type="entry name" value="Cyt_trans-like"/>
</dbReference>
<evidence type="ECO:0000256" key="7">
    <source>
        <dbReference type="ARBA" id="ARBA00047428"/>
    </source>
</evidence>
<dbReference type="InterPro" id="IPR014729">
    <property type="entry name" value="Rossmann-like_a/b/a_fold"/>
</dbReference>
<evidence type="ECO:0000256" key="4">
    <source>
        <dbReference type="ARBA" id="ARBA00022741"/>
    </source>
</evidence>
<keyword evidence="6" id="KW-0119">Carbohydrate metabolism</keyword>
<organism evidence="9 10">
    <name type="scientific">Rhizosphaericola mali</name>
    <dbReference type="NCBI Taxonomy" id="2545455"/>
    <lineage>
        <taxon>Bacteria</taxon>
        <taxon>Pseudomonadati</taxon>
        <taxon>Bacteroidota</taxon>
        <taxon>Chitinophagia</taxon>
        <taxon>Chitinophagales</taxon>
        <taxon>Chitinophagaceae</taxon>
        <taxon>Rhizosphaericola</taxon>
    </lineage>
</organism>
<dbReference type="NCBIfam" id="TIGR00125">
    <property type="entry name" value="cyt_tran_rel"/>
    <property type="match status" value="1"/>
</dbReference>
<dbReference type="PANTHER" id="PTHR43793:SF2">
    <property type="entry name" value="BIFUNCTIONAL PROTEIN HLDE"/>
    <property type="match status" value="1"/>
</dbReference>
<dbReference type="NCBIfam" id="TIGR02199">
    <property type="entry name" value="rfaE_dom_II"/>
    <property type="match status" value="1"/>
</dbReference>
<dbReference type="InterPro" id="IPR050385">
    <property type="entry name" value="Archaeal_FAD_synthase"/>
</dbReference>
<keyword evidence="4" id="KW-0547">Nucleotide-binding</keyword>
<feature type="domain" description="Cytidyltransferase-like" evidence="8">
    <location>
        <begin position="33"/>
        <end position="157"/>
    </location>
</feature>
<dbReference type="Pfam" id="PF01467">
    <property type="entry name" value="CTP_transf_like"/>
    <property type="match status" value="1"/>
</dbReference>
<accession>A0A5P2G6X4</accession>
<sequence length="163" mass="17883">MKNVTFPEHKILSARDIELLREAWRLKGLTVAFTNGCFDILHKGHIASLSQAAESADILVVGINSDDSVKRLKGPERPINNQSDRAEMLSSLIIVDAVVIFDENTPLELIQRLKPDVLVKGGDYTIDQIVGAKEVQNAGGKVIINPIISGYSTTSVIDKLIHR</sequence>
<evidence type="ECO:0000256" key="1">
    <source>
        <dbReference type="ARBA" id="ARBA00012519"/>
    </source>
</evidence>
<proteinExistence type="predicted"/>
<dbReference type="RefSeq" id="WP_131330473.1">
    <property type="nucleotide sequence ID" value="NZ_CP044016.1"/>
</dbReference>
<protein>
    <recommendedName>
        <fullName evidence="1">D-glycero-beta-D-manno-heptose 1-phosphate adenylyltransferase</fullName>
        <ecNumber evidence="1">2.7.7.70</ecNumber>
    </recommendedName>
</protein>
<dbReference type="Gene3D" id="3.40.50.620">
    <property type="entry name" value="HUPs"/>
    <property type="match status" value="1"/>
</dbReference>
<keyword evidence="5" id="KW-0067">ATP-binding</keyword>
<evidence type="ECO:0000259" key="8">
    <source>
        <dbReference type="Pfam" id="PF01467"/>
    </source>
</evidence>
<dbReference type="EC" id="2.7.7.70" evidence="1"/>
<dbReference type="PANTHER" id="PTHR43793">
    <property type="entry name" value="FAD SYNTHASE"/>
    <property type="match status" value="1"/>
</dbReference>
<evidence type="ECO:0000256" key="5">
    <source>
        <dbReference type="ARBA" id="ARBA00022840"/>
    </source>
</evidence>
<dbReference type="AlphaFoldDB" id="A0A5P2G6X4"/>
<dbReference type="OrthoDB" id="9795543at2"/>
<keyword evidence="2 9" id="KW-0808">Transferase</keyword>
<dbReference type="KEGG" id="arac:E0W69_012945"/>
<evidence type="ECO:0000256" key="6">
    <source>
        <dbReference type="ARBA" id="ARBA00023277"/>
    </source>
</evidence>
<reference evidence="9 10" key="1">
    <citation type="submission" date="2019-09" db="EMBL/GenBank/DDBJ databases">
        <title>Complete genome sequence of Arachidicoccus sp. B3-10 isolated from apple orchard soil.</title>
        <authorList>
            <person name="Kim H.S."/>
            <person name="Han K.-I."/>
            <person name="Suh M.K."/>
            <person name="Lee K.C."/>
            <person name="Eom M.K."/>
            <person name="Kim J.-S."/>
            <person name="Kang S.W."/>
            <person name="Sin Y."/>
            <person name="Lee J.-S."/>
        </authorList>
    </citation>
    <scope>NUCLEOTIDE SEQUENCE [LARGE SCALE GENOMIC DNA]</scope>
    <source>
        <strain evidence="9 10">B3-10</strain>
    </source>
</reference>
<dbReference type="GO" id="GO:0016779">
    <property type="term" value="F:nucleotidyltransferase activity"/>
    <property type="evidence" value="ECO:0007669"/>
    <property type="project" value="UniProtKB-KW"/>
</dbReference>
<keyword evidence="3 9" id="KW-0548">Nucleotidyltransferase</keyword>
<evidence type="ECO:0000256" key="2">
    <source>
        <dbReference type="ARBA" id="ARBA00022679"/>
    </source>
</evidence>
<dbReference type="EMBL" id="CP044016">
    <property type="protein sequence ID" value="QES89530.1"/>
    <property type="molecule type" value="Genomic_DNA"/>
</dbReference>
<dbReference type="Proteomes" id="UP000292424">
    <property type="component" value="Chromosome"/>
</dbReference>
<dbReference type="GO" id="GO:0005975">
    <property type="term" value="P:carbohydrate metabolic process"/>
    <property type="evidence" value="ECO:0007669"/>
    <property type="project" value="InterPro"/>
</dbReference>
<dbReference type="GO" id="GO:0005524">
    <property type="term" value="F:ATP binding"/>
    <property type="evidence" value="ECO:0007669"/>
    <property type="project" value="UniProtKB-KW"/>
</dbReference>
<comment type="catalytic activity">
    <reaction evidence="7">
        <text>D-glycero-beta-D-manno-heptose 1-phosphate + ATP + H(+) = ADP-D-glycero-beta-D-manno-heptose + diphosphate</text>
        <dbReference type="Rhea" id="RHEA:27465"/>
        <dbReference type="ChEBI" id="CHEBI:15378"/>
        <dbReference type="ChEBI" id="CHEBI:30616"/>
        <dbReference type="ChEBI" id="CHEBI:33019"/>
        <dbReference type="ChEBI" id="CHEBI:59967"/>
        <dbReference type="ChEBI" id="CHEBI:61593"/>
        <dbReference type="EC" id="2.7.7.70"/>
    </reaction>
</comment>
<dbReference type="GO" id="GO:0016773">
    <property type="term" value="F:phosphotransferase activity, alcohol group as acceptor"/>
    <property type="evidence" value="ECO:0007669"/>
    <property type="project" value="InterPro"/>
</dbReference>
<evidence type="ECO:0000313" key="10">
    <source>
        <dbReference type="Proteomes" id="UP000292424"/>
    </source>
</evidence>
<dbReference type="InterPro" id="IPR011914">
    <property type="entry name" value="RfaE_dom_II"/>
</dbReference>
<dbReference type="SUPFAM" id="SSF52374">
    <property type="entry name" value="Nucleotidylyl transferase"/>
    <property type="match status" value="1"/>
</dbReference>